<evidence type="ECO:0000313" key="4">
    <source>
        <dbReference type="Proteomes" id="UP001221757"/>
    </source>
</evidence>
<gene>
    <name evidence="3" type="ORF">B0H17DRAFT_1069806</name>
</gene>
<organism evidence="3 4">
    <name type="scientific">Mycena rosella</name>
    <name type="common">Pink bonnet</name>
    <name type="synonym">Agaricus rosellus</name>
    <dbReference type="NCBI Taxonomy" id="1033263"/>
    <lineage>
        <taxon>Eukaryota</taxon>
        <taxon>Fungi</taxon>
        <taxon>Dikarya</taxon>
        <taxon>Basidiomycota</taxon>
        <taxon>Agaricomycotina</taxon>
        <taxon>Agaricomycetes</taxon>
        <taxon>Agaricomycetidae</taxon>
        <taxon>Agaricales</taxon>
        <taxon>Marasmiineae</taxon>
        <taxon>Mycenaceae</taxon>
        <taxon>Mycena</taxon>
    </lineage>
</organism>
<keyword evidence="1" id="KW-0175">Coiled coil</keyword>
<dbReference type="AlphaFoldDB" id="A0AAD7GC56"/>
<evidence type="ECO:0000313" key="3">
    <source>
        <dbReference type="EMBL" id="KAJ7687509.1"/>
    </source>
</evidence>
<dbReference type="Pfam" id="PF12937">
    <property type="entry name" value="F-box-like"/>
    <property type="match status" value="1"/>
</dbReference>
<evidence type="ECO:0000259" key="2">
    <source>
        <dbReference type="Pfam" id="PF12937"/>
    </source>
</evidence>
<reference evidence="3" key="1">
    <citation type="submission" date="2023-03" db="EMBL/GenBank/DDBJ databases">
        <title>Massive genome expansion in bonnet fungi (Mycena s.s.) driven by repeated elements and novel gene families across ecological guilds.</title>
        <authorList>
            <consortium name="Lawrence Berkeley National Laboratory"/>
            <person name="Harder C.B."/>
            <person name="Miyauchi S."/>
            <person name="Viragh M."/>
            <person name="Kuo A."/>
            <person name="Thoen E."/>
            <person name="Andreopoulos B."/>
            <person name="Lu D."/>
            <person name="Skrede I."/>
            <person name="Drula E."/>
            <person name="Henrissat B."/>
            <person name="Morin E."/>
            <person name="Kohler A."/>
            <person name="Barry K."/>
            <person name="LaButti K."/>
            <person name="Morin E."/>
            <person name="Salamov A."/>
            <person name="Lipzen A."/>
            <person name="Mereny Z."/>
            <person name="Hegedus B."/>
            <person name="Baldrian P."/>
            <person name="Stursova M."/>
            <person name="Weitz H."/>
            <person name="Taylor A."/>
            <person name="Grigoriev I.V."/>
            <person name="Nagy L.G."/>
            <person name="Martin F."/>
            <person name="Kauserud H."/>
        </authorList>
    </citation>
    <scope>NUCLEOTIDE SEQUENCE</scope>
    <source>
        <strain evidence="3">CBHHK067</strain>
    </source>
</reference>
<name>A0AAD7GC56_MYCRO</name>
<dbReference type="Proteomes" id="UP001221757">
    <property type="component" value="Unassembled WGS sequence"/>
</dbReference>
<protein>
    <recommendedName>
        <fullName evidence="2">F-box domain-containing protein</fullName>
    </recommendedName>
</protein>
<feature type="coiled-coil region" evidence="1">
    <location>
        <begin position="42"/>
        <end position="76"/>
    </location>
</feature>
<keyword evidence="4" id="KW-1185">Reference proteome</keyword>
<dbReference type="InterPro" id="IPR001810">
    <property type="entry name" value="F-box_dom"/>
</dbReference>
<dbReference type="EMBL" id="JARKIE010000087">
    <property type="protein sequence ID" value="KAJ7687509.1"/>
    <property type="molecule type" value="Genomic_DNA"/>
</dbReference>
<feature type="domain" description="F-box" evidence="2">
    <location>
        <begin position="87"/>
        <end position="144"/>
    </location>
</feature>
<comment type="caution">
    <text evidence="3">The sequence shown here is derived from an EMBL/GenBank/DDBJ whole genome shotgun (WGS) entry which is preliminary data.</text>
</comment>
<evidence type="ECO:0000256" key="1">
    <source>
        <dbReference type="SAM" id="Coils"/>
    </source>
</evidence>
<sequence length="149" mass="16094">MTTSAPSSSSISGLHAYGHADLVRELLRSHRQLPADQLSSVVSSLSDELLRYDEDITALEAQLARLVSERAVLRSLHTDCGSLLAPIRRLPSEILAEIFALNLPPSAILDELEDGYQEGAFDVLAHSPLLAISQVCARWHAIAMGTPAL</sequence>
<proteinExistence type="predicted"/>
<dbReference type="Gene3D" id="1.20.1280.50">
    <property type="match status" value="1"/>
</dbReference>
<accession>A0AAD7GC56</accession>